<feature type="domain" description="FAD-dependent protein C-terminal" evidence="2">
    <location>
        <begin position="271"/>
        <end position="467"/>
    </location>
</feature>
<dbReference type="InterPro" id="IPR049516">
    <property type="entry name" value="FAD-depend_C"/>
</dbReference>
<sequence>MKPVTEPKTVEVKIDPRDINNATIIRKAALRKAGLPNTPEIQSHVIRRSIDARSRSPQFVCQVQLGEAPQEDCGSIFCPEKLTGKRVVIVGAGPAGYFAALTLLEKGIKPIILERGKDVTTRRYDLKKIQADGVVDPNSNYCFGEGGAGTYSDGKLYTRATKRGNVKRILNLFIENGANPDIRIDAHPHLGSNMLPRIVSSMRESIIAAGGEIHFGAQVADLIIDGDTVKGAVLDTGERVDADAVILATGHSARDIFHMLVRNKVAVEAKPFALGVRIEHPQPLIDQIFYHQSPRHENLPAASYRITTQVEERGVFSFCMCPGGFVVPASTAPGELVLNGMSMSSRSAPFANAGLVVEIRLDDVGGDPSDPLAALAFQAAVEKNMFKAGDGTSQKAPAQRVGDFIAGKTSGSLPESSYVPGLYSAPLNELLPHNVADRLAKALPVFGRKYKGFDSNEAKMMAVESRTSSPVRVLRDRKTLEHPSVRKLYPCGEGAGYAGGIVSAAIDGERVATSVAASLCE</sequence>
<evidence type="ECO:0000313" key="6">
    <source>
        <dbReference type="Proteomes" id="UP001568358"/>
    </source>
</evidence>
<dbReference type="Pfam" id="PF21688">
    <property type="entry name" value="FAD-depend_C"/>
    <property type="match status" value="1"/>
</dbReference>
<reference evidence="3 6" key="2">
    <citation type="submission" date="2024-07" db="EMBL/GenBank/DDBJ databases">
        <title>Active virus-host system and metabolic interactions in a Lokiarchaeon culture.</title>
        <authorList>
            <person name="Ponce Toledo R.I."/>
            <person name="Rodrigues Oliveira T."/>
            <person name="Schleper C."/>
        </authorList>
    </citation>
    <scope>NUCLEOTIDE SEQUENCE [LARGE SCALE GENOMIC DNA]</scope>
    <source>
        <strain evidence="3 6">B35</strain>
    </source>
</reference>
<keyword evidence="6" id="KW-1185">Reference proteome</keyword>
<evidence type="ECO:0000259" key="2">
    <source>
        <dbReference type="Pfam" id="PF21688"/>
    </source>
</evidence>
<dbReference type="RefSeq" id="WP_020000786.1">
    <property type="nucleotide sequence ID" value="NZ_CP192217.1"/>
</dbReference>
<dbReference type="InterPro" id="IPR028348">
    <property type="entry name" value="FAD-binding_protein"/>
</dbReference>
<organism evidence="4 5">
    <name type="scientific">Halodesulfovibrio aestuarii</name>
    <dbReference type="NCBI Taxonomy" id="126333"/>
    <lineage>
        <taxon>Bacteria</taxon>
        <taxon>Pseudomonadati</taxon>
        <taxon>Thermodesulfobacteriota</taxon>
        <taxon>Desulfovibrionia</taxon>
        <taxon>Desulfovibrionales</taxon>
        <taxon>Desulfovibrionaceae</taxon>
        <taxon>Halodesulfovibrio</taxon>
    </lineage>
</organism>
<accession>A0A8G2C8S6</accession>
<dbReference type="Pfam" id="PF01494">
    <property type="entry name" value="FAD_binding_3"/>
    <property type="match status" value="1"/>
</dbReference>
<comment type="caution">
    <text evidence="4">The sequence shown here is derived from an EMBL/GenBank/DDBJ whole genome shotgun (WGS) entry which is preliminary data.</text>
</comment>
<evidence type="ECO:0000313" key="5">
    <source>
        <dbReference type="Proteomes" id="UP000184001"/>
    </source>
</evidence>
<dbReference type="InterPro" id="IPR002938">
    <property type="entry name" value="FAD-bd"/>
</dbReference>
<feature type="domain" description="FAD-binding" evidence="1">
    <location>
        <begin position="86"/>
        <end position="118"/>
    </location>
</feature>
<dbReference type="Gene3D" id="3.50.50.60">
    <property type="entry name" value="FAD/NAD(P)-binding domain"/>
    <property type="match status" value="2"/>
</dbReference>
<dbReference type="PANTHER" id="PTHR42842">
    <property type="entry name" value="FAD/NAD(P)-BINDING OXIDOREDUCTASE"/>
    <property type="match status" value="1"/>
</dbReference>
<evidence type="ECO:0000313" key="3">
    <source>
        <dbReference type="EMBL" id="MEZ6852387.1"/>
    </source>
</evidence>
<proteinExistence type="predicted"/>
<dbReference type="AlphaFoldDB" id="A0A8G2C8S6"/>
<gene>
    <name evidence="3" type="ORF">AB2Z07_02375</name>
    <name evidence="4" type="ORF">SAMN05660830_01244</name>
</gene>
<dbReference type="EMBL" id="JBFSOO010000002">
    <property type="protein sequence ID" value="MEZ6852387.1"/>
    <property type="molecule type" value="Genomic_DNA"/>
</dbReference>
<dbReference type="PRINTS" id="PR00419">
    <property type="entry name" value="ADXRDTASE"/>
</dbReference>
<dbReference type="PANTHER" id="PTHR42842:SF3">
    <property type="entry name" value="FAD_NAD(P)-BINDING OXIDOREDUCTASE FAMILY PROTEIN"/>
    <property type="match status" value="1"/>
</dbReference>
<dbReference type="SUPFAM" id="SSF51905">
    <property type="entry name" value="FAD/NAD(P)-binding domain"/>
    <property type="match status" value="1"/>
</dbReference>
<dbReference type="InterPro" id="IPR036188">
    <property type="entry name" value="FAD/NAD-bd_sf"/>
</dbReference>
<name>A0A8G2C8S6_9BACT</name>
<evidence type="ECO:0000313" key="4">
    <source>
        <dbReference type="EMBL" id="SHI97546.1"/>
    </source>
</evidence>
<protein>
    <submittedName>
        <fullName evidence="3">NAD(P)/FAD-dependent oxidoreductase</fullName>
    </submittedName>
</protein>
<dbReference type="Proteomes" id="UP001568358">
    <property type="component" value="Unassembled WGS sequence"/>
</dbReference>
<dbReference type="Proteomes" id="UP000184001">
    <property type="component" value="Unassembled WGS sequence"/>
</dbReference>
<evidence type="ECO:0000259" key="1">
    <source>
        <dbReference type="Pfam" id="PF01494"/>
    </source>
</evidence>
<dbReference type="EMBL" id="FQZR01000003">
    <property type="protein sequence ID" value="SHI97546.1"/>
    <property type="molecule type" value="Genomic_DNA"/>
</dbReference>
<reference evidence="4 5" key="1">
    <citation type="submission" date="2016-11" db="EMBL/GenBank/DDBJ databases">
        <authorList>
            <person name="Varghese N."/>
            <person name="Submissions S."/>
        </authorList>
    </citation>
    <scope>NUCLEOTIDE SEQUENCE [LARGE SCALE GENOMIC DNA]</scope>
    <source>
        <strain evidence="4 5">DSM 17919</strain>
    </source>
</reference>
<dbReference type="PIRSF" id="PIRSF038984">
    <property type="entry name" value="FAD_binding_protein"/>
    <property type="match status" value="1"/>
</dbReference>
<dbReference type="GO" id="GO:0071949">
    <property type="term" value="F:FAD binding"/>
    <property type="evidence" value="ECO:0007669"/>
    <property type="project" value="InterPro"/>
</dbReference>